<protein>
    <submittedName>
        <fullName evidence="1">Uncharacterized protein</fullName>
    </submittedName>
</protein>
<proteinExistence type="predicted"/>
<evidence type="ECO:0000313" key="2">
    <source>
        <dbReference type="Proteomes" id="UP000268093"/>
    </source>
</evidence>
<name>A0A433BAG4_9FUNG</name>
<organism evidence="1 2">
    <name type="scientific">Jimgerdemannia flammicorona</name>
    <dbReference type="NCBI Taxonomy" id="994334"/>
    <lineage>
        <taxon>Eukaryota</taxon>
        <taxon>Fungi</taxon>
        <taxon>Fungi incertae sedis</taxon>
        <taxon>Mucoromycota</taxon>
        <taxon>Mucoromycotina</taxon>
        <taxon>Endogonomycetes</taxon>
        <taxon>Endogonales</taxon>
        <taxon>Endogonaceae</taxon>
        <taxon>Jimgerdemannia</taxon>
    </lineage>
</organism>
<evidence type="ECO:0000313" key="1">
    <source>
        <dbReference type="EMBL" id="RUP21537.1"/>
    </source>
</evidence>
<sequence>MACEGSLVLPALAPLSEIRSPPILDINVGAGAAGSCWSAFVDNAVDNAVLNLTTELPSVGAATASLGVPAPALTKFADDQFELPASADLAVPAVGGGVKYVYAESL</sequence>
<gene>
    <name evidence="1" type="ORF">BC936DRAFT_139179</name>
</gene>
<dbReference type="EMBL" id="RBNI01014407">
    <property type="protein sequence ID" value="RUP21537.1"/>
    <property type="molecule type" value="Genomic_DNA"/>
</dbReference>
<dbReference type="Proteomes" id="UP000268093">
    <property type="component" value="Unassembled WGS sequence"/>
</dbReference>
<keyword evidence="2" id="KW-1185">Reference proteome</keyword>
<reference evidence="1 2" key="1">
    <citation type="journal article" date="2018" name="New Phytol.">
        <title>Phylogenomics of Endogonaceae and evolution of mycorrhizas within Mucoromycota.</title>
        <authorList>
            <person name="Chang Y."/>
            <person name="Desiro A."/>
            <person name="Na H."/>
            <person name="Sandor L."/>
            <person name="Lipzen A."/>
            <person name="Clum A."/>
            <person name="Barry K."/>
            <person name="Grigoriev I.V."/>
            <person name="Martin F.M."/>
            <person name="Stajich J.E."/>
            <person name="Smith M.E."/>
            <person name="Bonito G."/>
            <person name="Spatafora J.W."/>
        </authorList>
    </citation>
    <scope>NUCLEOTIDE SEQUENCE [LARGE SCALE GENOMIC DNA]</scope>
    <source>
        <strain evidence="1 2">GMNB39</strain>
    </source>
</reference>
<accession>A0A433BAG4</accession>
<comment type="caution">
    <text evidence="1">The sequence shown here is derived from an EMBL/GenBank/DDBJ whole genome shotgun (WGS) entry which is preliminary data.</text>
</comment>
<dbReference type="AlphaFoldDB" id="A0A433BAG4"/>